<feature type="transmembrane region" description="Helical" evidence="2">
    <location>
        <begin position="42"/>
        <end position="64"/>
    </location>
</feature>
<feature type="domain" description="DUF7703" evidence="3">
    <location>
        <begin position="11"/>
        <end position="268"/>
    </location>
</feature>
<feature type="transmembrane region" description="Helical" evidence="2">
    <location>
        <begin position="110"/>
        <end position="132"/>
    </location>
</feature>
<sequence length="342" mass="38243">MDDVKQDLPMSMIMAAFIGIAWYIGIEINASLFLLFKRRRGLYFWACALTSWGVILQPVFIILADFGVWKDPVPSITMIYLTWFIMVIPQSWVLYSRLHLLMHTDSVLRIVKYVLIFNSVVFSIPTMIIGTVAQATTINPHLASFNLVWDRVQLVVYFVQETALSIMYIFQTRKYLKGRAPLRQRAWSTPSTVHGGARQTSQESAVLWQLIWANTLIIALDITLLGIQCADLFHLQGAFKPCVYGIKLKLEFVILNRLINTVRQPTSDVFCSGGSGPDSGPSGSDHRNPLGSPHLRGNSLWQKSDPGEDTSGVQLVPSRSRSAGRDPSVGSETPIYHGTEAV</sequence>
<organism evidence="4 5">
    <name type="scientific">Akanthomyces lecanii RCEF 1005</name>
    <dbReference type="NCBI Taxonomy" id="1081108"/>
    <lineage>
        <taxon>Eukaryota</taxon>
        <taxon>Fungi</taxon>
        <taxon>Dikarya</taxon>
        <taxon>Ascomycota</taxon>
        <taxon>Pezizomycotina</taxon>
        <taxon>Sordariomycetes</taxon>
        <taxon>Hypocreomycetidae</taxon>
        <taxon>Hypocreales</taxon>
        <taxon>Cordycipitaceae</taxon>
        <taxon>Akanthomyces</taxon>
        <taxon>Cordyceps confragosa</taxon>
    </lineage>
</organism>
<dbReference type="InterPro" id="IPR056120">
    <property type="entry name" value="DUF7703"/>
</dbReference>
<keyword evidence="5" id="KW-1185">Reference proteome</keyword>
<dbReference type="PANTHER" id="PTHR37013">
    <property type="entry name" value="INTEGRAL MEMBRANE PROTEIN (AFU_ORTHOLOGUE AFUA_1G05950)-RELATED"/>
    <property type="match status" value="1"/>
</dbReference>
<dbReference type="PANTHER" id="PTHR37013:SF4">
    <property type="entry name" value="INTEGRAL MEMBRANE PROTEIN"/>
    <property type="match status" value="1"/>
</dbReference>
<gene>
    <name evidence="4" type="ORF">LEL_06275</name>
</gene>
<evidence type="ECO:0000256" key="2">
    <source>
        <dbReference type="SAM" id="Phobius"/>
    </source>
</evidence>
<accession>A0A168GKB2</accession>
<dbReference type="Proteomes" id="UP000076881">
    <property type="component" value="Unassembled WGS sequence"/>
</dbReference>
<feature type="transmembrane region" description="Helical" evidence="2">
    <location>
        <begin position="76"/>
        <end position="98"/>
    </location>
</feature>
<feature type="transmembrane region" description="Helical" evidence="2">
    <location>
        <begin position="12"/>
        <end position="35"/>
    </location>
</feature>
<keyword evidence="2" id="KW-0472">Membrane</keyword>
<comment type="caution">
    <text evidence="4">The sequence shown here is derived from an EMBL/GenBank/DDBJ whole genome shotgun (WGS) entry which is preliminary data.</text>
</comment>
<dbReference type="Pfam" id="PF24802">
    <property type="entry name" value="DUF7703"/>
    <property type="match status" value="1"/>
</dbReference>
<dbReference type="AlphaFoldDB" id="A0A168GKB2"/>
<feature type="compositionally biased region" description="Polar residues" evidence="1">
    <location>
        <begin position="311"/>
        <end position="321"/>
    </location>
</feature>
<keyword evidence="2" id="KW-0812">Transmembrane</keyword>
<reference evidence="4 5" key="1">
    <citation type="journal article" date="2016" name="Genome Biol. Evol.">
        <title>Divergent and convergent evolution of fungal pathogenicity.</title>
        <authorList>
            <person name="Shang Y."/>
            <person name="Xiao G."/>
            <person name="Zheng P."/>
            <person name="Cen K."/>
            <person name="Zhan S."/>
            <person name="Wang C."/>
        </authorList>
    </citation>
    <scope>NUCLEOTIDE SEQUENCE [LARGE SCALE GENOMIC DNA]</scope>
    <source>
        <strain evidence="4 5">RCEF 1005</strain>
    </source>
</reference>
<dbReference type="EMBL" id="AZHF01000004">
    <property type="protein sequence ID" value="OAA76591.1"/>
    <property type="molecule type" value="Genomic_DNA"/>
</dbReference>
<evidence type="ECO:0000259" key="3">
    <source>
        <dbReference type="Pfam" id="PF24802"/>
    </source>
</evidence>
<dbReference type="OrthoDB" id="405906at2759"/>
<evidence type="ECO:0000313" key="4">
    <source>
        <dbReference type="EMBL" id="OAA76591.1"/>
    </source>
</evidence>
<feature type="region of interest" description="Disordered" evidence="1">
    <location>
        <begin position="270"/>
        <end position="342"/>
    </location>
</feature>
<protein>
    <submittedName>
        <fullName evidence="4">Integral membrane protein</fullName>
    </submittedName>
</protein>
<feature type="transmembrane region" description="Helical" evidence="2">
    <location>
        <begin position="152"/>
        <end position="170"/>
    </location>
</feature>
<keyword evidence="2" id="KW-1133">Transmembrane helix</keyword>
<proteinExistence type="predicted"/>
<evidence type="ECO:0000256" key="1">
    <source>
        <dbReference type="SAM" id="MobiDB-lite"/>
    </source>
</evidence>
<evidence type="ECO:0000313" key="5">
    <source>
        <dbReference type="Proteomes" id="UP000076881"/>
    </source>
</evidence>
<name>A0A168GKB2_CORDF</name>